<dbReference type="Pfam" id="PF00216">
    <property type="entry name" value="Bac_DNA_binding"/>
    <property type="match status" value="1"/>
</dbReference>
<dbReference type="SUPFAM" id="SSF47729">
    <property type="entry name" value="IHF-like DNA-binding proteins"/>
    <property type="match status" value="1"/>
</dbReference>
<dbReference type="InterPro" id="IPR020816">
    <property type="entry name" value="Histone-like_DNA-bd_CS"/>
</dbReference>
<dbReference type="SMART" id="SM00411">
    <property type="entry name" value="BHL"/>
    <property type="match status" value="1"/>
</dbReference>
<evidence type="ECO:0000256" key="3">
    <source>
        <dbReference type="ARBA" id="ARBA00023067"/>
    </source>
</evidence>
<dbReference type="InterPro" id="IPR010992">
    <property type="entry name" value="IHF-like_DNA-bd_dom_sf"/>
</dbReference>
<evidence type="ECO:0000313" key="7">
    <source>
        <dbReference type="Proteomes" id="UP001368618"/>
    </source>
</evidence>
<evidence type="ECO:0000256" key="4">
    <source>
        <dbReference type="ARBA" id="ARBA00023125"/>
    </source>
</evidence>
<keyword evidence="3" id="KW-0226">DNA condensation</keyword>
<dbReference type="PANTHER" id="PTHR33175">
    <property type="entry name" value="DNA-BINDING PROTEIN HU"/>
    <property type="match status" value="1"/>
</dbReference>
<dbReference type="EMBL" id="CP135137">
    <property type="protein sequence ID" value="WWR11761.1"/>
    <property type="molecule type" value="Genomic_DNA"/>
</dbReference>
<accession>A0ABZ2GZD3</accession>
<dbReference type="RefSeq" id="WP_338516271.1">
    <property type="nucleotide sequence ID" value="NZ_CP135137.1"/>
</dbReference>
<dbReference type="CDD" id="cd13831">
    <property type="entry name" value="HU"/>
    <property type="match status" value="1"/>
</dbReference>
<sequence>MNKSELVKVISKSSGITKTSVNCIIESLISSIANTLKHGDTVVLPGFGSFYTVLRSERMGRNPQNGKIIRIKASKIIKFRAGKKLKNFL</sequence>
<proteinExistence type="inferred from homology"/>
<name>A0ABZ2GZD3_9GAMM</name>
<keyword evidence="4 6" id="KW-0238">DNA-binding</keyword>
<dbReference type="PANTHER" id="PTHR33175:SF3">
    <property type="entry name" value="DNA-BINDING PROTEIN HU-BETA"/>
    <property type="match status" value="1"/>
</dbReference>
<evidence type="ECO:0000256" key="5">
    <source>
        <dbReference type="RuleBase" id="RU003939"/>
    </source>
</evidence>
<comment type="similarity">
    <text evidence="2 5">Belongs to the bacterial histone-like protein family.</text>
</comment>
<evidence type="ECO:0000256" key="1">
    <source>
        <dbReference type="ARBA" id="ARBA00003819"/>
    </source>
</evidence>
<dbReference type="PRINTS" id="PR01727">
    <property type="entry name" value="DNABINDINGHU"/>
</dbReference>
<protein>
    <submittedName>
        <fullName evidence="6">HU family DNA-binding protein</fullName>
    </submittedName>
</protein>
<gene>
    <name evidence="6" type="ORF">RQL39_01255</name>
</gene>
<dbReference type="PROSITE" id="PS00045">
    <property type="entry name" value="HISTONE_LIKE"/>
    <property type="match status" value="1"/>
</dbReference>
<evidence type="ECO:0000256" key="2">
    <source>
        <dbReference type="ARBA" id="ARBA00010529"/>
    </source>
</evidence>
<dbReference type="InterPro" id="IPR000119">
    <property type="entry name" value="Hist_DNA-bd"/>
</dbReference>
<dbReference type="GO" id="GO:0003677">
    <property type="term" value="F:DNA binding"/>
    <property type="evidence" value="ECO:0007669"/>
    <property type="project" value="UniProtKB-KW"/>
</dbReference>
<organism evidence="6 7">
    <name type="scientific">Candidatus Legionella polyplacis</name>
    <dbReference type="NCBI Taxonomy" id="2005262"/>
    <lineage>
        <taxon>Bacteria</taxon>
        <taxon>Pseudomonadati</taxon>
        <taxon>Pseudomonadota</taxon>
        <taxon>Gammaproteobacteria</taxon>
        <taxon>Legionellales</taxon>
        <taxon>Legionellaceae</taxon>
        <taxon>Legionella</taxon>
    </lineage>
</organism>
<comment type="function">
    <text evidence="1">Histone-like DNA-binding protein which is capable of wrapping DNA to stabilize it, and thus to prevent its denaturation under extreme environmental conditions.</text>
</comment>
<dbReference type="Gene3D" id="4.10.520.10">
    <property type="entry name" value="IHF-like DNA-binding proteins"/>
    <property type="match status" value="1"/>
</dbReference>
<dbReference type="Proteomes" id="UP001368618">
    <property type="component" value="Chromosome"/>
</dbReference>
<keyword evidence="7" id="KW-1185">Reference proteome</keyword>
<reference evidence="6" key="1">
    <citation type="submission" date="2023-09" db="EMBL/GenBank/DDBJ databases">
        <title>Genomes of two closely related lineages of the louse Polyplax serrata with different host specificities.</title>
        <authorList>
            <person name="Martinu J."/>
            <person name="Tarabai H."/>
            <person name="Stefka J."/>
            <person name="Hypsa V."/>
        </authorList>
    </citation>
    <scope>NUCLEOTIDE SEQUENCE [LARGE SCALE GENOMIC DNA]</scope>
    <source>
        <strain evidence="6">98ZLc_SE</strain>
    </source>
</reference>
<evidence type="ECO:0000313" key="6">
    <source>
        <dbReference type="EMBL" id="WWR11761.1"/>
    </source>
</evidence>